<organism evidence="1 2">
    <name type="scientific">Tanacetum coccineum</name>
    <dbReference type="NCBI Taxonomy" id="301880"/>
    <lineage>
        <taxon>Eukaryota</taxon>
        <taxon>Viridiplantae</taxon>
        <taxon>Streptophyta</taxon>
        <taxon>Embryophyta</taxon>
        <taxon>Tracheophyta</taxon>
        <taxon>Spermatophyta</taxon>
        <taxon>Magnoliopsida</taxon>
        <taxon>eudicotyledons</taxon>
        <taxon>Gunneridae</taxon>
        <taxon>Pentapetalae</taxon>
        <taxon>asterids</taxon>
        <taxon>campanulids</taxon>
        <taxon>Asterales</taxon>
        <taxon>Asteraceae</taxon>
        <taxon>Asteroideae</taxon>
        <taxon>Anthemideae</taxon>
        <taxon>Anthemidinae</taxon>
        <taxon>Tanacetum</taxon>
    </lineage>
</organism>
<evidence type="ECO:0000313" key="2">
    <source>
        <dbReference type="Proteomes" id="UP001151760"/>
    </source>
</evidence>
<name>A0ABQ5AFA8_9ASTR</name>
<reference evidence="1" key="1">
    <citation type="journal article" date="2022" name="Int. J. Mol. Sci.">
        <title>Draft Genome of Tanacetum Coccineum: Genomic Comparison of Closely Related Tanacetum-Family Plants.</title>
        <authorList>
            <person name="Yamashiro T."/>
            <person name="Shiraishi A."/>
            <person name="Nakayama K."/>
            <person name="Satake H."/>
        </authorList>
    </citation>
    <scope>NUCLEOTIDE SEQUENCE</scope>
</reference>
<accession>A0ABQ5AFA8</accession>
<protein>
    <submittedName>
        <fullName evidence="1">Uncharacterized protein</fullName>
    </submittedName>
</protein>
<evidence type="ECO:0000313" key="1">
    <source>
        <dbReference type="EMBL" id="GJS99852.1"/>
    </source>
</evidence>
<keyword evidence="2" id="KW-1185">Reference proteome</keyword>
<proteinExistence type="predicted"/>
<dbReference type="EMBL" id="BQNB010012150">
    <property type="protein sequence ID" value="GJS99852.1"/>
    <property type="molecule type" value="Genomic_DNA"/>
</dbReference>
<reference evidence="1" key="2">
    <citation type="submission" date="2022-01" db="EMBL/GenBank/DDBJ databases">
        <authorList>
            <person name="Yamashiro T."/>
            <person name="Shiraishi A."/>
            <person name="Satake H."/>
            <person name="Nakayama K."/>
        </authorList>
    </citation>
    <scope>NUCLEOTIDE SEQUENCE</scope>
</reference>
<sequence>MVVVAVLMVGNCLPPVGRWCSGLFRVVGCSCDGGISGKSGCLHDGGGGLFRVVGCLHDGGSGLFCMMVAVGCLHDGGGGLFCMMMAVGCLHDGGGAVVGCLHDGDGELSPP</sequence>
<dbReference type="Proteomes" id="UP001151760">
    <property type="component" value="Unassembled WGS sequence"/>
</dbReference>
<gene>
    <name evidence="1" type="ORF">Tco_0821022</name>
</gene>
<comment type="caution">
    <text evidence="1">The sequence shown here is derived from an EMBL/GenBank/DDBJ whole genome shotgun (WGS) entry which is preliminary data.</text>
</comment>